<keyword evidence="10" id="KW-0175">Coiled coil</keyword>
<keyword evidence="3" id="KW-0479">Metal-binding</keyword>
<dbReference type="SMART" id="SM00557">
    <property type="entry name" value="IG_FLMN"/>
    <property type="match status" value="1"/>
</dbReference>
<dbReference type="InterPro" id="IPR011042">
    <property type="entry name" value="6-blade_b-propeller_TolB-like"/>
</dbReference>
<dbReference type="PROSITE" id="PS00518">
    <property type="entry name" value="ZF_RING_1"/>
    <property type="match status" value="1"/>
</dbReference>
<dbReference type="PROSITE" id="PS50089">
    <property type="entry name" value="ZF_RING_2"/>
    <property type="match status" value="1"/>
</dbReference>
<keyword evidence="5 7" id="KW-0863">Zinc-finger</keyword>
<dbReference type="PROSITE" id="PS50119">
    <property type="entry name" value="ZF_BBOX"/>
    <property type="match status" value="2"/>
</dbReference>
<dbReference type="InterPro" id="IPR013083">
    <property type="entry name" value="Znf_RING/FYVE/PHD"/>
</dbReference>
<evidence type="ECO:0000313" key="13">
    <source>
        <dbReference type="EMBL" id="CAH3109972.1"/>
    </source>
</evidence>
<dbReference type="InterPro" id="IPR047153">
    <property type="entry name" value="TRIM45/56/19-like"/>
</dbReference>
<evidence type="ECO:0000256" key="1">
    <source>
        <dbReference type="ARBA" id="ARBA00008518"/>
    </source>
</evidence>
<dbReference type="SMART" id="SM00184">
    <property type="entry name" value="RING"/>
    <property type="match status" value="1"/>
</dbReference>
<sequence length="582" mass="65890">MDIKTLLANLHEEVSCSVCMVTFTEPKQLPCLHSFCLHCLAGIQRNSGRHDVITCPECRRESQVPGGNLKDLPTNFRINSLLDVLAIRDCSSTGVKCGNCDKRRVESFYCFQCCAFWCDECITGHNIIRANKEHRVLALNDFEDQDIEDVLKRPAFCPRPGHEKKELEFFCKKCEQAICSSCVATTHDGHVKILLEEAANEKKLQILSETESRKAKVQRMRNKISKLDETCDKIQAQVAKVKRSAQQFAESMIAVIEAKKQEIFSEADHEAQLYLERLRIQRIEIENKVKMFETAVGKSETLLQRSTNAELAQFDDSQNTTLLKGVDDEREEVDCNLEYLSELIFEENEALKTKAIHEGIGSIRAFLSKTRADQATAEGEGLTEAIVGIQAKFVLTTRNAEGRQCHDERNRVTVEIKNQQGHDCATEVRVQDIKDGSYKVGYFSKETDGHYLSKFGDEGSFPCPFHCIQYDKYMIVSDANEHYIKVFDRNGNFLYQFGNKGEGDGEFNFPYCLSVNKAGHLMVCDAHNHRVQVFELSGKFVTKFGSKGEKKGEFNVPTSTAVLSDGRIVVSDCLNNRIQIFE</sequence>
<dbReference type="InterPro" id="IPR001841">
    <property type="entry name" value="Znf_RING"/>
</dbReference>
<dbReference type="PROSITE" id="PS51125">
    <property type="entry name" value="NHL"/>
    <property type="match status" value="2"/>
</dbReference>
<feature type="repeat" description="NHL" evidence="9">
    <location>
        <begin position="541"/>
        <end position="582"/>
    </location>
</feature>
<dbReference type="PROSITE" id="PS50194">
    <property type="entry name" value="FILAMIN_REPEAT"/>
    <property type="match status" value="1"/>
</dbReference>
<name>A0AAU9WCR9_9CNID</name>
<protein>
    <recommendedName>
        <fullName evidence="15">E3 ubiquitin-protein ligase TRIM71</fullName>
    </recommendedName>
</protein>
<feature type="domain" description="B box-type" evidence="12">
    <location>
        <begin position="92"/>
        <end position="139"/>
    </location>
</feature>
<dbReference type="SUPFAM" id="SSF81296">
    <property type="entry name" value="E set domains"/>
    <property type="match status" value="1"/>
</dbReference>
<feature type="repeat" description="NHL" evidence="9">
    <location>
        <begin position="494"/>
        <end position="537"/>
    </location>
</feature>
<evidence type="ECO:0000259" key="12">
    <source>
        <dbReference type="PROSITE" id="PS50119"/>
    </source>
</evidence>
<dbReference type="Gene3D" id="2.60.40.10">
    <property type="entry name" value="Immunoglobulins"/>
    <property type="match status" value="1"/>
</dbReference>
<evidence type="ECO:0000256" key="6">
    <source>
        <dbReference type="ARBA" id="ARBA00022833"/>
    </source>
</evidence>
<evidence type="ECO:0000256" key="8">
    <source>
        <dbReference type="PROSITE-ProRule" id="PRU00087"/>
    </source>
</evidence>
<evidence type="ECO:0000256" key="10">
    <source>
        <dbReference type="SAM" id="Coils"/>
    </source>
</evidence>
<proteinExistence type="inferred from homology"/>
<dbReference type="Pfam" id="PF00643">
    <property type="entry name" value="zf-B_box"/>
    <property type="match status" value="1"/>
</dbReference>
<dbReference type="SUPFAM" id="SSF57845">
    <property type="entry name" value="B-box zinc-binding domain"/>
    <property type="match status" value="1"/>
</dbReference>
<evidence type="ECO:0008006" key="15">
    <source>
        <dbReference type="Google" id="ProtNLM"/>
    </source>
</evidence>
<keyword evidence="2" id="KW-0597">Phosphoprotein</keyword>
<feature type="coiled-coil region" evidence="10">
    <location>
        <begin position="217"/>
        <end position="244"/>
    </location>
</feature>
<dbReference type="Gene3D" id="3.30.160.60">
    <property type="entry name" value="Classic Zinc Finger"/>
    <property type="match status" value="1"/>
</dbReference>
<organism evidence="13 14">
    <name type="scientific">Pocillopora meandrina</name>
    <dbReference type="NCBI Taxonomy" id="46732"/>
    <lineage>
        <taxon>Eukaryota</taxon>
        <taxon>Metazoa</taxon>
        <taxon>Cnidaria</taxon>
        <taxon>Anthozoa</taxon>
        <taxon>Hexacorallia</taxon>
        <taxon>Scleractinia</taxon>
        <taxon>Astrocoeniina</taxon>
        <taxon>Pocilloporidae</taxon>
        <taxon>Pocillopora</taxon>
    </lineage>
</organism>
<dbReference type="EMBL" id="CALNXJ010000012">
    <property type="protein sequence ID" value="CAH3109972.1"/>
    <property type="molecule type" value="Genomic_DNA"/>
</dbReference>
<dbReference type="InterPro" id="IPR014756">
    <property type="entry name" value="Ig_E-set"/>
</dbReference>
<dbReference type="SUPFAM" id="SSF57850">
    <property type="entry name" value="RING/U-box"/>
    <property type="match status" value="1"/>
</dbReference>
<dbReference type="PANTHER" id="PTHR25462:SF296">
    <property type="entry name" value="MEIOTIC P26, ISOFORM F"/>
    <property type="match status" value="1"/>
</dbReference>
<evidence type="ECO:0000256" key="2">
    <source>
        <dbReference type="ARBA" id="ARBA00022553"/>
    </source>
</evidence>
<dbReference type="PANTHER" id="PTHR25462">
    <property type="entry name" value="BONUS, ISOFORM C-RELATED"/>
    <property type="match status" value="1"/>
</dbReference>
<dbReference type="Proteomes" id="UP001159428">
    <property type="component" value="Unassembled WGS sequence"/>
</dbReference>
<feature type="repeat" description="Filamin" evidence="8">
    <location>
        <begin position="367"/>
        <end position="453"/>
    </location>
</feature>
<dbReference type="GO" id="GO:0008270">
    <property type="term" value="F:zinc ion binding"/>
    <property type="evidence" value="ECO:0007669"/>
    <property type="project" value="UniProtKB-KW"/>
</dbReference>
<comment type="caution">
    <text evidence="13">The sequence shown here is derived from an EMBL/GenBank/DDBJ whole genome shotgun (WGS) entry which is preliminary data.</text>
</comment>
<evidence type="ECO:0000256" key="5">
    <source>
        <dbReference type="ARBA" id="ARBA00022771"/>
    </source>
</evidence>
<dbReference type="Pfam" id="PF00630">
    <property type="entry name" value="Filamin"/>
    <property type="match status" value="1"/>
</dbReference>
<dbReference type="AlphaFoldDB" id="A0AAU9WCR9"/>
<gene>
    <name evidence="13" type="ORF">PMEA_00004137</name>
</gene>
<dbReference type="InterPro" id="IPR017907">
    <property type="entry name" value="Znf_RING_CS"/>
</dbReference>
<dbReference type="InterPro" id="IPR000315">
    <property type="entry name" value="Znf_B-box"/>
</dbReference>
<feature type="domain" description="B box-type" evidence="12">
    <location>
        <begin position="152"/>
        <end position="195"/>
    </location>
</feature>
<dbReference type="Pfam" id="PF01436">
    <property type="entry name" value="NHL"/>
    <property type="match status" value="2"/>
</dbReference>
<evidence type="ECO:0000256" key="9">
    <source>
        <dbReference type="PROSITE-ProRule" id="PRU00504"/>
    </source>
</evidence>
<dbReference type="InterPro" id="IPR001298">
    <property type="entry name" value="Filamin/ABP280_rpt"/>
</dbReference>
<dbReference type="Pfam" id="PF13445">
    <property type="entry name" value="zf-RING_UBOX"/>
    <property type="match status" value="1"/>
</dbReference>
<dbReference type="Gene3D" id="3.30.40.10">
    <property type="entry name" value="Zinc/RING finger domain, C3HC4 (zinc finger)"/>
    <property type="match status" value="1"/>
</dbReference>
<keyword evidence="6" id="KW-0862">Zinc</keyword>
<dbReference type="SMART" id="SM00336">
    <property type="entry name" value="BBOX"/>
    <property type="match status" value="2"/>
</dbReference>
<evidence type="ECO:0000256" key="7">
    <source>
        <dbReference type="PROSITE-ProRule" id="PRU00024"/>
    </source>
</evidence>
<accession>A0AAU9WCR9</accession>
<keyword evidence="4" id="KW-0677">Repeat</keyword>
<feature type="domain" description="RING-type" evidence="11">
    <location>
        <begin position="16"/>
        <end position="59"/>
    </location>
</feature>
<evidence type="ECO:0000256" key="3">
    <source>
        <dbReference type="ARBA" id="ARBA00022723"/>
    </source>
</evidence>
<dbReference type="InterPro" id="IPR027370">
    <property type="entry name" value="Znf-RING_euk"/>
</dbReference>
<evidence type="ECO:0000313" key="14">
    <source>
        <dbReference type="Proteomes" id="UP001159428"/>
    </source>
</evidence>
<comment type="similarity">
    <text evidence="1">Belongs to the TRIM/RBCC family.</text>
</comment>
<evidence type="ECO:0000259" key="11">
    <source>
        <dbReference type="PROSITE" id="PS50089"/>
    </source>
</evidence>
<dbReference type="Gene3D" id="2.120.10.30">
    <property type="entry name" value="TolB, C-terminal domain"/>
    <property type="match status" value="1"/>
</dbReference>
<dbReference type="SUPFAM" id="SSF101898">
    <property type="entry name" value="NHL repeat"/>
    <property type="match status" value="1"/>
</dbReference>
<dbReference type="InterPro" id="IPR013783">
    <property type="entry name" value="Ig-like_fold"/>
</dbReference>
<reference evidence="13 14" key="1">
    <citation type="submission" date="2022-05" db="EMBL/GenBank/DDBJ databases">
        <authorList>
            <consortium name="Genoscope - CEA"/>
            <person name="William W."/>
        </authorList>
    </citation>
    <scope>NUCLEOTIDE SEQUENCE [LARGE SCALE GENOMIC DNA]</scope>
</reference>
<dbReference type="InterPro" id="IPR001258">
    <property type="entry name" value="NHL_repeat"/>
</dbReference>
<keyword evidence="14" id="KW-1185">Reference proteome</keyword>
<evidence type="ECO:0000256" key="4">
    <source>
        <dbReference type="ARBA" id="ARBA00022737"/>
    </source>
</evidence>
<dbReference type="InterPro" id="IPR017868">
    <property type="entry name" value="Filamin/ABP280_repeat-like"/>
</dbReference>